<gene>
    <name evidence="1" type="ORF">O9G_004569</name>
</gene>
<dbReference type="Gene3D" id="1.25.40.10">
    <property type="entry name" value="Tetratricopeptide repeat domain"/>
    <property type="match status" value="1"/>
</dbReference>
<protein>
    <submittedName>
        <fullName evidence="1">Uncharacterized protein</fullName>
    </submittedName>
</protein>
<keyword evidence="2" id="KW-1185">Reference proteome</keyword>
<dbReference type="AlphaFoldDB" id="A0A075B2C5"/>
<evidence type="ECO:0000313" key="1">
    <source>
        <dbReference type="EMBL" id="EPZ34973.1"/>
    </source>
</evidence>
<dbReference type="HOGENOM" id="CLU_634848_0_0_1"/>
<dbReference type="InterPro" id="IPR011990">
    <property type="entry name" value="TPR-like_helical_dom_sf"/>
</dbReference>
<sequence>MINDLRKAIFRLALAKRYYSNGILDSKVLDSNMNMIQQKLLDSNMRFEHGIELISKSKNIDSEVLVEFVKRHKTHPKLLADFLPMLDGFKHKYNANFLNLLIGQAAVRNLKEDVLRVYMKYDELNIARDHYTYTKLVSYASRTNDLELCKLLNNELKNLSNPKLEPILYLLLMEVFASRDKWDEVEELHKFIKDCDRNLDYANILMNAVFASDNIMTKYYNLYWQNVKKENFNLMIILLKRFRATNNRPLFFKTFEKAKEHKFAIPCNVYAHCLHLFGETDKLFNYYLEIREDPKIQPLFFSTVIKCVAETKRYEIIDYLCKDFRRRNDLLTDSHVIKALEILSSDKDVNLPVDIAQNTDADLDTEIFNLLNETEEDKDIDSALSKFYHMLKNGKIPNKTSCVLLLSHLSRDPEKHSEFKKIKNMIIHHLSM</sequence>
<evidence type="ECO:0000313" key="2">
    <source>
        <dbReference type="Proteomes" id="UP000030755"/>
    </source>
</evidence>
<organism evidence="1 2">
    <name type="scientific">Rozella allomycis (strain CSF55)</name>
    <dbReference type="NCBI Taxonomy" id="988480"/>
    <lineage>
        <taxon>Eukaryota</taxon>
        <taxon>Fungi</taxon>
        <taxon>Fungi incertae sedis</taxon>
        <taxon>Cryptomycota</taxon>
        <taxon>Cryptomycota incertae sedis</taxon>
        <taxon>Rozella</taxon>
    </lineage>
</organism>
<dbReference type="Proteomes" id="UP000030755">
    <property type="component" value="Unassembled WGS sequence"/>
</dbReference>
<reference evidence="1 2" key="1">
    <citation type="journal article" date="2013" name="Curr. Biol.">
        <title>Shared signatures of parasitism and phylogenomics unite Cryptomycota and microsporidia.</title>
        <authorList>
            <person name="James T.Y."/>
            <person name="Pelin A."/>
            <person name="Bonen L."/>
            <person name="Ahrendt S."/>
            <person name="Sain D."/>
            <person name="Corradi N."/>
            <person name="Stajich J.E."/>
        </authorList>
    </citation>
    <scope>NUCLEOTIDE SEQUENCE [LARGE SCALE GENOMIC DNA]</scope>
    <source>
        <strain evidence="1 2">CSF55</strain>
    </source>
</reference>
<name>A0A075B2C5_ROZAC</name>
<dbReference type="EMBL" id="KE560902">
    <property type="protein sequence ID" value="EPZ34973.1"/>
    <property type="molecule type" value="Genomic_DNA"/>
</dbReference>
<proteinExistence type="predicted"/>
<accession>A0A075B2C5</accession>